<dbReference type="EMBL" id="JAEUBF010000698">
    <property type="protein sequence ID" value="KAH3675843.1"/>
    <property type="molecule type" value="Genomic_DNA"/>
</dbReference>
<accession>A0A9P8TDT7</accession>
<proteinExistence type="predicted"/>
<dbReference type="AlphaFoldDB" id="A0A9P8TDT7"/>
<reference evidence="1" key="2">
    <citation type="submission" date="2021-01" db="EMBL/GenBank/DDBJ databases">
        <authorList>
            <person name="Schikora-Tamarit M.A."/>
        </authorList>
    </citation>
    <scope>NUCLEOTIDE SEQUENCE</scope>
    <source>
        <strain evidence="1">CBS6341</strain>
    </source>
</reference>
<dbReference type="Proteomes" id="UP000769528">
    <property type="component" value="Unassembled WGS sequence"/>
</dbReference>
<protein>
    <submittedName>
        <fullName evidence="1">Uncharacterized protein</fullName>
    </submittedName>
</protein>
<evidence type="ECO:0000313" key="1">
    <source>
        <dbReference type="EMBL" id="KAH3675843.1"/>
    </source>
</evidence>
<keyword evidence="2" id="KW-1185">Reference proteome</keyword>
<reference evidence="1" key="1">
    <citation type="journal article" date="2021" name="Open Biol.">
        <title>Shared evolutionary footprints suggest mitochondrial oxidative damage underlies multiple complex I losses in fungi.</title>
        <authorList>
            <person name="Schikora-Tamarit M.A."/>
            <person name="Marcet-Houben M."/>
            <person name="Nosek J."/>
            <person name="Gabaldon T."/>
        </authorList>
    </citation>
    <scope>NUCLEOTIDE SEQUENCE</scope>
    <source>
        <strain evidence="1">CBS6341</strain>
    </source>
</reference>
<comment type="caution">
    <text evidence="1">The sequence shown here is derived from an EMBL/GenBank/DDBJ whole genome shotgun (WGS) entry which is preliminary data.</text>
</comment>
<sequence>MSNQSKTIESVQKLKVITDCTNIRKFERLINSYENEILQTEGEKFLKDPRLSIYQWLIRSIDSKKSDFRSFLSVDNNIDDFTLHSENLKASLKPFKIFEADNYSSDSNSMMHFFENLKAFKIFINTSNNSPSIYNFINPKYQSLKARELKSGTSEFSITITAPPMLDHSIGMKGFKNSLNKETLQFYLFFDDENSIDLSKECEEKYELIIPFLHKAYRILPNPNKFIKIAKITNFSLSNDQVDVGNETSICHHLGTLFSSLCKILNIIFDDQKIILETETEAEATLVVDYLDSYKIIAKDSFDQIFDLSLFKTSILEGPVLEKKILSNFCFKVGDETILTIEVRYFPDMDVVFNSYKEIMRKFKFSSRNSVQQNKNISETISKLQSTDELKHFVKCVRHTIQQIIAMNSDAGILTNGHLYLMFEPNEIFEKPTPVFSKLFRSLGETSEISEIPLEDAGKSGLVLLCLFNFFKLTSFSTNDSHFYSIFSGLLLKFSRRSSMQNT</sequence>
<gene>
    <name evidence="1" type="ORF">WICMUC_002489</name>
</gene>
<name>A0A9P8TDT7_9ASCO</name>
<organism evidence="1 2">
    <name type="scientific">Wickerhamomyces mucosus</name>
    <dbReference type="NCBI Taxonomy" id="1378264"/>
    <lineage>
        <taxon>Eukaryota</taxon>
        <taxon>Fungi</taxon>
        <taxon>Dikarya</taxon>
        <taxon>Ascomycota</taxon>
        <taxon>Saccharomycotina</taxon>
        <taxon>Saccharomycetes</taxon>
        <taxon>Phaffomycetales</taxon>
        <taxon>Wickerhamomycetaceae</taxon>
        <taxon>Wickerhamomyces</taxon>
    </lineage>
</organism>
<evidence type="ECO:0000313" key="2">
    <source>
        <dbReference type="Proteomes" id="UP000769528"/>
    </source>
</evidence>